<feature type="transmembrane region" description="Helical" evidence="1">
    <location>
        <begin position="34"/>
        <end position="52"/>
    </location>
</feature>
<dbReference type="OrthoDB" id="2448731at2"/>
<proteinExistence type="predicted"/>
<feature type="transmembrane region" description="Helical" evidence="1">
    <location>
        <begin position="112"/>
        <end position="139"/>
    </location>
</feature>
<reference evidence="2 3" key="1">
    <citation type="submission" date="2017-07" db="EMBL/GenBank/DDBJ databases">
        <title>Tetzosporium hominis gen.nov. sp.nov.</title>
        <authorList>
            <person name="Tetz G."/>
            <person name="Tetz V."/>
        </authorList>
    </citation>
    <scope>NUCLEOTIDE SEQUENCE [LARGE SCALE GENOMIC DNA]</scope>
    <source>
        <strain evidence="2 3">VT-49</strain>
    </source>
</reference>
<keyword evidence="1" id="KW-0812">Transmembrane</keyword>
<gene>
    <name evidence="2" type="ORF">CF394_11000</name>
</gene>
<evidence type="ECO:0000313" key="3">
    <source>
        <dbReference type="Proteomes" id="UP000217065"/>
    </source>
</evidence>
<feature type="transmembrane region" description="Helical" evidence="1">
    <location>
        <begin position="159"/>
        <end position="181"/>
    </location>
</feature>
<keyword evidence="1" id="KW-0472">Membrane</keyword>
<dbReference type="EMBL" id="NOKQ01000220">
    <property type="protein sequence ID" value="OZS77729.1"/>
    <property type="molecule type" value="Genomic_DNA"/>
</dbReference>
<evidence type="ECO:0000256" key="1">
    <source>
        <dbReference type="SAM" id="Phobius"/>
    </source>
</evidence>
<keyword evidence="1" id="KW-1133">Transmembrane helix</keyword>
<protein>
    <submittedName>
        <fullName evidence="2">Uncharacterized protein</fullName>
    </submittedName>
</protein>
<organism evidence="2 3">
    <name type="scientific">Tetzosporium hominis</name>
    <dbReference type="NCBI Taxonomy" id="2020506"/>
    <lineage>
        <taxon>Bacteria</taxon>
        <taxon>Bacillati</taxon>
        <taxon>Bacillota</taxon>
        <taxon>Bacilli</taxon>
        <taxon>Bacillales</taxon>
        <taxon>Caryophanaceae</taxon>
        <taxon>Tetzosporium</taxon>
    </lineage>
</organism>
<feature type="transmembrane region" description="Helical" evidence="1">
    <location>
        <begin position="193"/>
        <end position="216"/>
    </location>
</feature>
<name>A0A264W2E4_9BACL</name>
<dbReference type="RefSeq" id="WP_094943664.1">
    <property type="nucleotide sequence ID" value="NZ_NOKQ01000220.1"/>
</dbReference>
<accession>A0A264W2E4</accession>
<keyword evidence="3" id="KW-1185">Reference proteome</keyword>
<dbReference type="AlphaFoldDB" id="A0A264W2E4"/>
<evidence type="ECO:0000313" key="2">
    <source>
        <dbReference type="EMBL" id="OZS77729.1"/>
    </source>
</evidence>
<dbReference type="Proteomes" id="UP000217065">
    <property type="component" value="Unassembled WGS sequence"/>
</dbReference>
<comment type="caution">
    <text evidence="2">The sequence shown here is derived from an EMBL/GenBank/DDBJ whole genome shotgun (WGS) entry which is preliminary data.</text>
</comment>
<feature type="transmembrane region" description="Helical" evidence="1">
    <location>
        <begin position="72"/>
        <end position="100"/>
    </location>
</feature>
<sequence>MFLEFHFWRYFFTRGYLLENLAETETIRGFRKRVGVVLVCTILLYILMDVWGMTTTSLTSIYVLGFLDTYAIARWVSLFAIVLWALVYFSFHFFGVSYLLHLLTKIPVRIAAVMQLYVIATLLIEKTLLFFVFALVGYTTHLSFLSFGPLAAQFLDHSYFHYFFNQFSVFTGVVIAIQLQFLRRFTTVSTKVLLVILIGMTILFAAVVALISVLPIDRLLPGGALG</sequence>